<dbReference type="InterPro" id="IPR002491">
    <property type="entry name" value="ABC_transptr_periplasmic_BD"/>
</dbReference>
<comment type="caution">
    <text evidence="3">The sequence shown here is derived from an EMBL/GenBank/DDBJ whole genome shotgun (WGS) entry which is preliminary data.</text>
</comment>
<dbReference type="Pfam" id="PF01497">
    <property type="entry name" value="Peripla_BP_2"/>
    <property type="match status" value="1"/>
</dbReference>
<accession>A0A512H6F3</accession>
<evidence type="ECO:0000259" key="2">
    <source>
        <dbReference type="PROSITE" id="PS50983"/>
    </source>
</evidence>
<dbReference type="PANTHER" id="PTHR30535:SF34">
    <property type="entry name" value="MOLYBDATE-BINDING PROTEIN MOLA"/>
    <property type="match status" value="1"/>
</dbReference>
<dbReference type="PANTHER" id="PTHR30535">
    <property type="entry name" value="VITAMIN B12-BINDING PROTEIN"/>
    <property type="match status" value="1"/>
</dbReference>
<dbReference type="OrthoDB" id="9775594at2"/>
<evidence type="ECO:0000313" key="3">
    <source>
        <dbReference type="EMBL" id="GEO81027.1"/>
    </source>
</evidence>
<organism evidence="3 4">
    <name type="scientific">Pararhodospirillum oryzae</name>
    <dbReference type="NCBI Taxonomy" id="478448"/>
    <lineage>
        <taxon>Bacteria</taxon>
        <taxon>Pseudomonadati</taxon>
        <taxon>Pseudomonadota</taxon>
        <taxon>Alphaproteobacteria</taxon>
        <taxon>Rhodospirillales</taxon>
        <taxon>Rhodospirillaceae</taxon>
        <taxon>Pararhodospirillum</taxon>
    </lineage>
</organism>
<gene>
    <name evidence="3" type="ORF">ROR02_11580</name>
</gene>
<sequence length="341" mass="37747">MKRLLAVLVMGALLAPPAFARELVDLSGRPVLVPDTVHKVYGAFSSTVAALSAIAPDRLAGVYYTHTPVQDRFLPPVMTSLPLLTVSGPQTWDPERVLALGVDLAVVMTDTGLSNMVRDRLASLGIAAVAIRGTRVRDYPESFRFLGRVFGREERGETLARFIEDGLERLDKTVGTLPEAERRRVYYTESPDGLQSQCANADRAEVLILAGARNVLVCEGVQTMASQPQVTPETLLALDPDVIVARFPEAARRFRTDPRWADLRAVRDNQVFVAPQLPFNWVDRPPSYMRLMGAFWLAHTLYPDRFPLDLPAHTRLFLETFFQISPSDEAIAALLDPEAAP</sequence>
<dbReference type="PROSITE" id="PS50983">
    <property type="entry name" value="FE_B12_PBP"/>
    <property type="match status" value="1"/>
</dbReference>
<keyword evidence="1" id="KW-0732">Signal</keyword>
<dbReference type="Gene3D" id="3.40.50.1980">
    <property type="entry name" value="Nitrogenase molybdenum iron protein domain"/>
    <property type="match status" value="2"/>
</dbReference>
<dbReference type="Proteomes" id="UP000321567">
    <property type="component" value="Unassembled WGS sequence"/>
</dbReference>
<reference evidence="3 4" key="1">
    <citation type="submission" date="2019-07" db="EMBL/GenBank/DDBJ databases">
        <title>Whole genome shotgun sequence of Rhodospirillum oryzae NBRC 107573.</title>
        <authorList>
            <person name="Hosoyama A."/>
            <person name="Uohara A."/>
            <person name="Ohji S."/>
            <person name="Ichikawa N."/>
        </authorList>
    </citation>
    <scope>NUCLEOTIDE SEQUENCE [LARGE SCALE GENOMIC DNA]</scope>
    <source>
        <strain evidence="3 4">NBRC 107573</strain>
    </source>
</reference>
<proteinExistence type="predicted"/>
<feature type="domain" description="Fe/B12 periplasmic-binding" evidence="2">
    <location>
        <begin position="39"/>
        <end position="305"/>
    </location>
</feature>
<feature type="chain" id="PRO_5022007444" evidence="1">
    <location>
        <begin position="21"/>
        <end position="341"/>
    </location>
</feature>
<dbReference type="RefSeq" id="WP_147163069.1">
    <property type="nucleotide sequence ID" value="NZ_BJZO01000024.1"/>
</dbReference>
<keyword evidence="4" id="KW-1185">Reference proteome</keyword>
<name>A0A512H6F3_9PROT</name>
<protein>
    <submittedName>
        <fullName evidence="3">Iron ABC transporter substrate-binding protein</fullName>
    </submittedName>
</protein>
<dbReference type="Gene3D" id="1.20.58.2180">
    <property type="match status" value="1"/>
</dbReference>
<dbReference type="SUPFAM" id="SSF53807">
    <property type="entry name" value="Helical backbone' metal receptor"/>
    <property type="match status" value="1"/>
</dbReference>
<feature type="signal peptide" evidence="1">
    <location>
        <begin position="1"/>
        <end position="20"/>
    </location>
</feature>
<dbReference type="AlphaFoldDB" id="A0A512H6F3"/>
<dbReference type="EMBL" id="BJZO01000024">
    <property type="protein sequence ID" value="GEO81027.1"/>
    <property type="molecule type" value="Genomic_DNA"/>
</dbReference>
<evidence type="ECO:0000256" key="1">
    <source>
        <dbReference type="SAM" id="SignalP"/>
    </source>
</evidence>
<evidence type="ECO:0000313" key="4">
    <source>
        <dbReference type="Proteomes" id="UP000321567"/>
    </source>
</evidence>
<dbReference type="InterPro" id="IPR050902">
    <property type="entry name" value="ABC_Transporter_SBP"/>
</dbReference>